<evidence type="ECO:0000313" key="2">
    <source>
        <dbReference type="EMBL" id="GAF85925.1"/>
    </source>
</evidence>
<reference evidence="2" key="1">
    <citation type="journal article" date="2014" name="Front. Microbiol.">
        <title>High frequency of phylogenetically diverse reductive dehalogenase-homologous genes in deep subseafloor sedimentary metagenomes.</title>
        <authorList>
            <person name="Kawai M."/>
            <person name="Futagami T."/>
            <person name="Toyoda A."/>
            <person name="Takaki Y."/>
            <person name="Nishi S."/>
            <person name="Hori S."/>
            <person name="Arai W."/>
            <person name="Tsubouchi T."/>
            <person name="Morono Y."/>
            <person name="Uchiyama I."/>
            <person name="Ito T."/>
            <person name="Fujiyama A."/>
            <person name="Inagaki F."/>
            <person name="Takami H."/>
        </authorList>
    </citation>
    <scope>NUCLEOTIDE SEQUENCE</scope>
    <source>
        <strain evidence="2">Expedition CK06-06</strain>
    </source>
</reference>
<proteinExistence type="predicted"/>
<sequence length="135" mass="15247">MESSIFFARLLGPYFVIVAIGFLFNLKTYQRLMEDFCKNVALIYLGGVLALFFGLVVVLLHNVWVANWTVIITIFGWLGLIKGAWLIILPNTVARFTESYQKKMVALRVYLAVILALGIFLMVKGYFVSCALISL</sequence>
<dbReference type="AlphaFoldDB" id="X0UBS2"/>
<keyword evidence="1" id="KW-1133">Transmembrane helix</keyword>
<evidence type="ECO:0000256" key="1">
    <source>
        <dbReference type="SAM" id="Phobius"/>
    </source>
</evidence>
<feature type="transmembrane region" description="Helical" evidence="1">
    <location>
        <begin position="109"/>
        <end position="134"/>
    </location>
</feature>
<dbReference type="EMBL" id="BARS01018797">
    <property type="protein sequence ID" value="GAF85925.1"/>
    <property type="molecule type" value="Genomic_DNA"/>
</dbReference>
<feature type="transmembrane region" description="Helical" evidence="1">
    <location>
        <begin position="6"/>
        <end position="24"/>
    </location>
</feature>
<feature type="transmembrane region" description="Helical" evidence="1">
    <location>
        <begin position="36"/>
        <end position="60"/>
    </location>
</feature>
<keyword evidence="1" id="KW-0812">Transmembrane</keyword>
<protein>
    <submittedName>
        <fullName evidence="2">Uncharacterized protein</fullName>
    </submittedName>
</protein>
<gene>
    <name evidence="2" type="ORF">S01H1_30532</name>
</gene>
<organism evidence="2">
    <name type="scientific">marine sediment metagenome</name>
    <dbReference type="NCBI Taxonomy" id="412755"/>
    <lineage>
        <taxon>unclassified sequences</taxon>
        <taxon>metagenomes</taxon>
        <taxon>ecological metagenomes</taxon>
    </lineage>
</organism>
<feature type="transmembrane region" description="Helical" evidence="1">
    <location>
        <begin position="66"/>
        <end position="88"/>
    </location>
</feature>
<keyword evidence="1" id="KW-0472">Membrane</keyword>
<comment type="caution">
    <text evidence="2">The sequence shown here is derived from an EMBL/GenBank/DDBJ whole genome shotgun (WGS) entry which is preliminary data.</text>
</comment>
<accession>X0UBS2</accession>
<name>X0UBS2_9ZZZZ</name>